<dbReference type="RefSeq" id="WP_111444713.1">
    <property type="nucleotide sequence ID" value="NZ_QKZK01000006.1"/>
</dbReference>
<dbReference type="AlphaFoldDB" id="A0A2W7NKI8"/>
<dbReference type="OrthoDB" id="1160354at2"/>
<reference evidence="3 4" key="1">
    <citation type="submission" date="2018-06" db="EMBL/GenBank/DDBJ databases">
        <title>Genomic Encyclopedia of Archaeal and Bacterial Type Strains, Phase II (KMG-II): from individual species to whole genera.</title>
        <authorList>
            <person name="Goeker M."/>
        </authorList>
    </citation>
    <scope>NUCLEOTIDE SEQUENCE [LARGE SCALE GENOMIC DNA]</scope>
    <source>
        <strain evidence="3 4">DSM 6779</strain>
    </source>
</reference>
<dbReference type="InterPro" id="IPR036709">
    <property type="entry name" value="Autotransporte_beta_dom_sf"/>
</dbReference>
<feature type="chain" id="PRO_5015953860" evidence="1">
    <location>
        <begin position="21"/>
        <end position="199"/>
    </location>
</feature>
<feature type="signal peptide" evidence="1">
    <location>
        <begin position="1"/>
        <end position="20"/>
    </location>
</feature>
<dbReference type="Pfam" id="PF13568">
    <property type="entry name" value="OMP_b-brl_2"/>
    <property type="match status" value="1"/>
</dbReference>
<keyword evidence="1" id="KW-0732">Signal</keyword>
<sequence>MKKKFFVFAAAAMMTTGVFAQVSFGVKAGLNLSKYTVEFGDESETSDNRISAAFGGFMNYQLSDKFSIQPELLISMEGGKEESSVEGFDIKSTSKITFLNIPVMAKANIANGLYLEAGPQLGFKLSAKNEMEAAGQSKEEDIEDMKSMNFALGIGAGYEMENGLGIGLRYNLGLSNLYDGEGDGTYKINTINIGVSYKF</sequence>
<dbReference type="Proteomes" id="UP000249239">
    <property type="component" value="Unassembled WGS sequence"/>
</dbReference>
<comment type="caution">
    <text evidence="3">The sequence shown here is derived from an EMBL/GenBank/DDBJ whole genome shotgun (WGS) entry which is preliminary data.</text>
</comment>
<dbReference type="InterPro" id="IPR025665">
    <property type="entry name" value="Beta-barrel_OMP_2"/>
</dbReference>
<evidence type="ECO:0000259" key="2">
    <source>
        <dbReference type="Pfam" id="PF13568"/>
    </source>
</evidence>
<proteinExistence type="predicted"/>
<keyword evidence="4" id="KW-1185">Reference proteome</keyword>
<evidence type="ECO:0000313" key="3">
    <source>
        <dbReference type="EMBL" id="PZX18607.1"/>
    </source>
</evidence>
<accession>A0A2W7NKI8</accession>
<name>A0A2W7NKI8_9BACT</name>
<dbReference type="SUPFAM" id="SSF56925">
    <property type="entry name" value="OMPA-like"/>
    <property type="match status" value="1"/>
</dbReference>
<dbReference type="Gene3D" id="2.40.128.130">
    <property type="entry name" value="Autotransporter beta-domain"/>
    <property type="match status" value="1"/>
</dbReference>
<evidence type="ECO:0000256" key="1">
    <source>
        <dbReference type="SAM" id="SignalP"/>
    </source>
</evidence>
<feature type="domain" description="Outer membrane protein beta-barrel" evidence="2">
    <location>
        <begin position="19"/>
        <end position="178"/>
    </location>
</feature>
<evidence type="ECO:0000313" key="4">
    <source>
        <dbReference type="Proteomes" id="UP000249239"/>
    </source>
</evidence>
<gene>
    <name evidence="3" type="ORF">LX69_01000</name>
</gene>
<protein>
    <submittedName>
        <fullName evidence="3">Outer membrane protein with beta-barrel domain</fullName>
    </submittedName>
</protein>
<dbReference type="EMBL" id="QKZK01000006">
    <property type="protein sequence ID" value="PZX18607.1"/>
    <property type="molecule type" value="Genomic_DNA"/>
</dbReference>
<dbReference type="InterPro" id="IPR011250">
    <property type="entry name" value="OMP/PagP_B-barrel"/>
</dbReference>
<organism evidence="3 4">
    <name type="scientific">Breznakibacter xylanolyticus</name>
    <dbReference type="NCBI Taxonomy" id="990"/>
    <lineage>
        <taxon>Bacteria</taxon>
        <taxon>Pseudomonadati</taxon>
        <taxon>Bacteroidota</taxon>
        <taxon>Bacteroidia</taxon>
        <taxon>Marinilabiliales</taxon>
        <taxon>Marinilabiliaceae</taxon>
        <taxon>Breznakibacter</taxon>
    </lineage>
</organism>